<dbReference type="InParanoid" id="A0A1E7F4W5"/>
<feature type="region of interest" description="Disordered" evidence="2">
    <location>
        <begin position="101"/>
        <end position="137"/>
    </location>
</feature>
<protein>
    <submittedName>
        <fullName evidence="4">Uncharacterized protein</fullName>
    </submittedName>
</protein>
<keyword evidence="5" id="KW-1185">Reference proteome</keyword>
<evidence type="ECO:0000256" key="2">
    <source>
        <dbReference type="SAM" id="MobiDB-lite"/>
    </source>
</evidence>
<feature type="compositionally biased region" description="Basic residues" evidence="2">
    <location>
        <begin position="110"/>
        <end position="120"/>
    </location>
</feature>
<feature type="transmembrane region" description="Helical" evidence="3">
    <location>
        <begin position="994"/>
        <end position="1016"/>
    </location>
</feature>
<dbReference type="PANTHER" id="PTHR22767">
    <property type="entry name" value="N-TERMINAL ACETYLTRANSFERASE-RELATED"/>
    <property type="match status" value="1"/>
</dbReference>
<dbReference type="OrthoDB" id="1874341at2759"/>
<dbReference type="Pfam" id="PF09797">
    <property type="entry name" value="NatB_MDM20"/>
    <property type="match status" value="1"/>
</dbReference>
<dbReference type="AlphaFoldDB" id="A0A1E7F4W5"/>
<gene>
    <name evidence="4" type="ORF">FRACYDRAFT_190429</name>
</gene>
<dbReference type="PANTHER" id="PTHR22767:SF3">
    <property type="entry name" value="N-ALPHA-ACETYLTRANSFERASE 25, NATB AUXILIARY SUBUNIT"/>
    <property type="match status" value="1"/>
</dbReference>
<dbReference type="GO" id="GO:0031416">
    <property type="term" value="C:NatB complex"/>
    <property type="evidence" value="ECO:0007669"/>
    <property type="project" value="TreeGrafter"/>
</dbReference>
<name>A0A1E7F4W5_9STRA</name>
<evidence type="ECO:0000256" key="3">
    <source>
        <dbReference type="SAM" id="Phobius"/>
    </source>
</evidence>
<dbReference type="InterPro" id="IPR019183">
    <property type="entry name" value="NAA25_NatB_aux_su"/>
</dbReference>
<proteinExistence type="inferred from homology"/>
<evidence type="ECO:0000313" key="5">
    <source>
        <dbReference type="Proteomes" id="UP000095751"/>
    </source>
</evidence>
<dbReference type="KEGG" id="fcy:FRACYDRAFT_190429"/>
<accession>A0A1E7F4W5</accession>
<dbReference type="InterPro" id="IPR011990">
    <property type="entry name" value="TPR-like_helical_dom_sf"/>
</dbReference>
<keyword evidence="3" id="KW-0472">Membrane</keyword>
<organism evidence="4 5">
    <name type="scientific">Fragilariopsis cylindrus CCMP1102</name>
    <dbReference type="NCBI Taxonomy" id="635003"/>
    <lineage>
        <taxon>Eukaryota</taxon>
        <taxon>Sar</taxon>
        <taxon>Stramenopiles</taxon>
        <taxon>Ochrophyta</taxon>
        <taxon>Bacillariophyta</taxon>
        <taxon>Bacillariophyceae</taxon>
        <taxon>Bacillariophycidae</taxon>
        <taxon>Bacillariales</taxon>
        <taxon>Bacillariaceae</taxon>
        <taxon>Fragilariopsis</taxon>
    </lineage>
</organism>
<reference evidence="4 5" key="1">
    <citation type="submission" date="2016-09" db="EMBL/GenBank/DDBJ databases">
        <title>Extensive genetic diversity and differential bi-allelic expression allows diatom success in the polar Southern Ocean.</title>
        <authorList>
            <consortium name="DOE Joint Genome Institute"/>
            <person name="Mock T."/>
            <person name="Otillar R.P."/>
            <person name="Strauss J."/>
            <person name="Dupont C."/>
            <person name="Frickenhaus S."/>
            <person name="Maumus F."/>
            <person name="Mcmullan M."/>
            <person name="Sanges R."/>
            <person name="Schmutz J."/>
            <person name="Toseland A."/>
            <person name="Valas R."/>
            <person name="Veluchamy A."/>
            <person name="Ward B.J."/>
            <person name="Allen A."/>
            <person name="Barry K."/>
            <person name="Falciatore A."/>
            <person name="Ferrante M."/>
            <person name="Fortunato A.E."/>
            <person name="Gloeckner G."/>
            <person name="Gruber A."/>
            <person name="Hipkin R."/>
            <person name="Janech M."/>
            <person name="Kroth P."/>
            <person name="Leese F."/>
            <person name="Lindquist E."/>
            <person name="Lyon B.R."/>
            <person name="Martin J."/>
            <person name="Mayer C."/>
            <person name="Parker M."/>
            <person name="Quesneville H."/>
            <person name="Raymond J."/>
            <person name="Uhlig C."/>
            <person name="Valentin K.U."/>
            <person name="Worden A.Z."/>
            <person name="Armbrust E.V."/>
            <person name="Bowler C."/>
            <person name="Green B."/>
            <person name="Moulton V."/>
            <person name="Van Oosterhout C."/>
            <person name="Grigoriev I."/>
        </authorList>
    </citation>
    <scope>NUCLEOTIDE SEQUENCE [LARGE SCALE GENOMIC DNA]</scope>
    <source>
        <strain evidence="4 5">CCMP1102</strain>
    </source>
</reference>
<feature type="compositionally biased region" description="Polar residues" evidence="2">
    <location>
        <begin position="128"/>
        <end position="137"/>
    </location>
</feature>
<dbReference type="EMBL" id="KV784363">
    <property type="protein sequence ID" value="OEU13035.1"/>
    <property type="molecule type" value="Genomic_DNA"/>
</dbReference>
<keyword evidence="3" id="KW-1133">Transmembrane helix</keyword>
<dbReference type="Gene3D" id="1.25.40.10">
    <property type="entry name" value="Tetratricopeptide repeat domain"/>
    <property type="match status" value="1"/>
</dbReference>
<comment type="similarity">
    <text evidence="1">Belongs to the MDM20/NAA25 family.</text>
</comment>
<sequence length="1105" mass="123046">MSNSDHTKLNPIYAAIDAHQYSRAIKLAVVLPDSNVLGSALLAHSYTKTGQKHLALITLNKVLIRRTASPSSFFELQSMLEQQSVDESSSSLLKFPSAAPKVEPATVSGKKGKKGKKKPAPKQQQQQRPTNEIQPQSDLIDRLDILPSLPEKIDILSSLSAENQPTDIITDETTLATLAISLKSLNLPLTAFQMYALAADAVPTDLALTKTFKFGLSFLAAPSRLSTESRTRLEIHVLSHMQTVSLQLARIAVSLQDESSLMFATAWACQSALWQLEWLPEDDQRSSILPRLAESMGMRLLKQEDERNQRSKEISMLCLRALERQSKWDEMLQILENIPITDCTDPNTDNAVGGPLEFGVTMSQSQIKLQTAEVLKKLDRFDDARFLYENLLQTSPDDWSCWKAHLECSMSGSNNDLGLTQALVENIIKDRVDSRYPLRGPHLMIVEIATGRLRQDASDDAIRALGDAIRQYAETFAHRANCTFTDLDHYLSILICNENDDVNKDVTVSLLEFAESLRRTNLTSGNTTSSSSNKERQAKLRAYIFALKLTHKLLSANIDLADKYLPDWVEIIREWQATLTLTSSNEGEESQKELKPGDDLVLLAVQQLLSTKDSRNNCGDATFISAVLLESGIQHSPDNAYLKFLAIEVFHQLNATTRSWELYQTIGLKHIQLDSCSFAIFPYLFEGGLYNEAIDICTALLRFQGGTARDCGDFAGRAMNTGILTKADEFMVFQRQKMNQSLTSLYSKGLILDAAPLLASAVPRMDYDEDPILKGGIGIAQGIVGGNEDIERVIQMVAEIHNPYAAFSVVSCTGRCNFADDDDLSDNRDKSILNQNSILLKPNIESKNSMVQATLRRGHIHGLLIRAALCIDAMKGPKKGKVVKPSPVLEKRTQSLLNSILEASEFFHNGREDGDSNYVIGCRELLHVFLSLCRVLAVVNAGMPKMDEDSMEQREQESIKIIQDQVLMRLKIARENFSSVSTGPKTVGSALPNYILPIFAVFRMCSTVCTAYGWGIRKTKKLSVAMADVSEEFKGLLKDDMIACLRYLPTSETESSLEYSLNETESNVLGEDVVKSTKILLNQAQYRTRMRMEPILQQMLSILEE</sequence>
<dbReference type="Proteomes" id="UP000095751">
    <property type="component" value="Unassembled WGS sequence"/>
</dbReference>
<evidence type="ECO:0000256" key="1">
    <source>
        <dbReference type="ARBA" id="ARBA00006298"/>
    </source>
</evidence>
<evidence type="ECO:0000313" key="4">
    <source>
        <dbReference type="EMBL" id="OEU13035.1"/>
    </source>
</evidence>
<keyword evidence="3" id="KW-0812">Transmembrane</keyword>